<dbReference type="Proteomes" id="UP000253426">
    <property type="component" value="Unassembled WGS sequence"/>
</dbReference>
<dbReference type="InterPro" id="IPR001736">
    <property type="entry name" value="PLipase_D/transphosphatidylase"/>
</dbReference>
<proteinExistence type="predicted"/>
<dbReference type="Pfam" id="PF13091">
    <property type="entry name" value="PLDc_2"/>
    <property type="match status" value="2"/>
</dbReference>
<dbReference type="Gene3D" id="3.30.870.10">
    <property type="entry name" value="Endonuclease Chain A"/>
    <property type="match status" value="2"/>
</dbReference>
<accession>A0A366HNS4</accession>
<evidence type="ECO:0000313" key="4">
    <source>
        <dbReference type="Proteomes" id="UP000253426"/>
    </source>
</evidence>
<dbReference type="EMBL" id="QNRR01000003">
    <property type="protein sequence ID" value="RBP45011.1"/>
    <property type="molecule type" value="Genomic_DNA"/>
</dbReference>
<dbReference type="OrthoDB" id="190204at2"/>
<evidence type="ECO:0000259" key="2">
    <source>
        <dbReference type="PROSITE" id="PS50035"/>
    </source>
</evidence>
<dbReference type="SMART" id="SM00155">
    <property type="entry name" value="PLDc"/>
    <property type="match status" value="2"/>
</dbReference>
<reference evidence="3 4" key="1">
    <citation type="submission" date="2018-06" db="EMBL/GenBank/DDBJ databases">
        <title>Genomic Encyclopedia of Type Strains, Phase IV (KMG-IV): sequencing the most valuable type-strain genomes for metagenomic binning, comparative biology and taxonomic classification.</title>
        <authorList>
            <person name="Goeker M."/>
        </authorList>
    </citation>
    <scope>NUCLEOTIDE SEQUENCE [LARGE SCALE GENOMIC DNA]</scope>
    <source>
        <strain evidence="3 4">DSM 25532</strain>
    </source>
</reference>
<dbReference type="PROSITE" id="PS50035">
    <property type="entry name" value="PLD"/>
    <property type="match status" value="2"/>
</dbReference>
<keyword evidence="4" id="KW-1185">Reference proteome</keyword>
<organism evidence="3 4">
    <name type="scientific">Roseimicrobium gellanilyticum</name>
    <dbReference type="NCBI Taxonomy" id="748857"/>
    <lineage>
        <taxon>Bacteria</taxon>
        <taxon>Pseudomonadati</taxon>
        <taxon>Verrucomicrobiota</taxon>
        <taxon>Verrucomicrobiia</taxon>
        <taxon>Verrucomicrobiales</taxon>
        <taxon>Verrucomicrobiaceae</taxon>
        <taxon>Roseimicrobium</taxon>
    </lineage>
</organism>
<comment type="caution">
    <text evidence="3">The sequence shown here is derived from an EMBL/GenBank/DDBJ whole genome shotgun (WGS) entry which is preliminary data.</text>
</comment>
<dbReference type="AlphaFoldDB" id="A0A366HNS4"/>
<gene>
    <name evidence="3" type="ORF">DES53_1036</name>
</gene>
<dbReference type="GO" id="GO:0032049">
    <property type="term" value="P:cardiolipin biosynthetic process"/>
    <property type="evidence" value="ECO:0007669"/>
    <property type="project" value="UniProtKB-ARBA"/>
</dbReference>
<sequence length="487" mass="54280">MKEIGTLTYLLKGVVMVCLCSGTGCNSPKAFTGSGGVKRTMQTIHVAGVKGLGTSIVRYPVSGSIRAAQQGTTLVGSWLNPGMGGLAKGNHREHLPPAGTHVGMDVAVFETLLDRQIKPQRATGKVSLLIDGPEYFSRLGQLFREARDPVDVQLYIFDRDDFAVQMADALKQTSQHAPVRVLYDDLGSLQAGYTAPETPPPAEFEPPEDIARYLKKDSSIRVRKLHNVALTSTHTKIITFSASLAHIGGMNIGREYLSEWHDLMAEVQGPVVELLQAEVDHSWKRASPVGDWQHLWPFRRNDHRSRVSAPPSVEGTYDIRVFRTKPFDYEIQEAIHLAIDNARQRVWIENPYFTDDTIVRKLIEARRRGVDVRIVLPIDANAKVLSKNNEATAAVMFAHGIRIFVYPRMTHVKAGLFDDWAFIGSANYDRLSLRVNDEVNIAYSHPAAVRELEQRLFLKDFRTSKERRSPPPTDGVDHLAETAADAL</sequence>
<evidence type="ECO:0000313" key="3">
    <source>
        <dbReference type="EMBL" id="RBP45011.1"/>
    </source>
</evidence>
<dbReference type="SUPFAM" id="SSF56024">
    <property type="entry name" value="Phospholipase D/nuclease"/>
    <property type="match status" value="2"/>
</dbReference>
<dbReference type="PROSITE" id="PS51257">
    <property type="entry name" value="PROKAR_LIPOPROTEIN"/>
    <property type="match status" value="1"/>
</dbReference>
<name>A0A366HNS4_9BACT</name>
<dbReference type="InterPro" id="IPR025202">
    <property type="entry name" value="PLD-like_dom"/>
</dbReference>
<dbReference type="RefSeq" id="WP_113958158.1">
    <property type="nucleotide sequence ID" value="NZ_QNRR01000003.1"/>
</dbReference>
<feature type="region of interest" description="Disordered" evidence="1">
    <location>
        <begin position="463"/>
        <end position="487"/>
    </location>
</feature>
<feature type="compositionally biased region" description="Basic and acidic residues" evidence="1">
    <location>
        <begin position="463"/>
        <end position="480"/>
    </location>
</feature>
<evidence type="ECO:0000256" key="1">
    <source>
        <dbReference type="SAM" id="MobiDB-lite"/>
    </source>
</evidence>
<feature type="domain" description="PLD phosphodiesterase" evidence="2">
    <location>
        <begin position="406"/>
        <end position="432"/>
    </location>
</feature>
<dbReference type="GO" id="GO:0030572">
    <property type="term" value="F:phosphatidyltransferase activity"/>
    <property type="evidence" value="ECO:0007669"/>
    <property type="project" value="UniProtKB-ARBA"/>
</dbReference>
<dbReference type="PANTHER" id="PTHR21248:SF22">
    <property type="entry name" value="PHOSPHOLIPASE D"/>
    <property type="match status" value="1"/>
</dbReference>
<feature type="domain" description="PLD phosphodiesterase" evidence="2">
    <location>
        <begin position="229"/>
        <end position="256"/>
    </location>
</feature>
<dbReference type="PANTHER" id="PTHR21248">
    <property type="entry name" value="CARDIOLIPIN SYNTHASE"/>
    <property type="match status" value="1"/>
</dbReference>
<protein>
    <submittedName>
        <fullName evidence="3">Phosphatidylserine/phosphatidylglycerophosphate/ cardiolipin synthase-like enzyme</fullName>
    </submittedName>
</protein>